<evidence type="ECO:0000256" key="1">
    <source>
        <dbReference type="SAM" id="MobiDB-lite"/>
    </source>
</evidence>
<dbReference type="EMBL" id="JAWDGP010005473">
    <property type="protein sequence ID" value="KAK3756763.1"/>
    <property type="molecule type" value="Genomic_DNA"/>
</dbReference>
<dbReference type="Pfam" id="PF13873">
    <property type="entry name" value="Myb_DNA-bind_5"/>
    <property type="match status" value="1"/>
</dbReference>
<comment type="caution">
    <text evidence="3">The sequence shown here is derived from an EMBL/GenBank/DDBJ whole genome shotgun (WGS) entry which is preliminary data.</text>
</comment>
<feature type="region of interest" description="Disordered" evidence="1">
    <location>
        <begin position="207"/>
        <end position="236"/>
    </location>
</feature>
<protein>
    <recommendedName>
        <fullName evidence="2">Myb/SANT-like DNA-binding domain-containing protein</fullName>
    </recommendedName>
</protein>
<dbReference type="Proteomes" id="UP001283361">
    <property type="component" value="Unassembled WGS sequence"/>
</dbReference>
<keyword evidence="4" id="KW-1185">Reference proteome</keyword>
<dbReference type="InterPro" id="IPR028002">
    <property type="entry name" value="Myb_DNA-bind_5"/>
</dbReference>
<name>A0AAE1D527_9GAST</name>
<organism evidence="3 4">
    <name type="scientific">Elysia crispata</name>
    <name type="common">lettuce slug</name>
    <dbReference type="NCBI Taxonomy" id="231223"/>
    <lineage>
        <taxon>Eukaryota</taxon>
        <taxon>Metazoa</taxon>
        <taxon>Spiralia</taxon>
        <taxon>Lophotrochozoa</taxon>
        <taxon>Mollusca</taxon>
        <taxon>Gastropoda</taxon>
        <taxon>Heterobranchia</taxon>
        <taxon>Euthyneura</taxon>
        <taxon>Panpulmonata</taxon>
        <taxon>Sacoglossa</taxon>
        <taxon>Placobranchoidea</taxon>
        <taxon>Plakobranchidae</taxon>
        <taxon>Elysia</taxon>
    </lineage>
</organism>
<dbReference type="PANTHER" id="PTHR23098">
    <property type="entry name" value="AGAP001331-PA-RELATED"/>
    <property type="match status" value="1"/>
</dbReference>
<reference evidence="3" key="1">
    <citation type="journal article" date="2023" name="G3 (Bethesda)">
        <title>A reference genome for the long-term kleptoplast-retaining sea slug Elysia crispata morphotype clarki.</title>
        <authorList>
            <person name="Eastman K.E."/>
            <person name="Pendleton A.L."/>
            <person name="Shaikh M.A."/>
            <person name="Suttiyut T."/>
            <person name="Ogas R."/>
            <person name="Tomko P."/>
            <person name="Gavelis G."/>
            <person name="Widhalm J.R."/>
            <person name="Wisecaver J.H."/>
        </authorList>
    </citation>
    <scope>NUCLEOTIDE SEQUENCE</scope>
    <source>
        <strain evidence="3">ECLA1</strain>
    </source>
</reference>
<dbReference type="AlphaFoldDB" id="A0AAE1D527"/>
<evidence type="ECO:0000259" key="2">
    <source>
        <dbReference type="Pfam" id="PF13873"/>
    </source>
</evidence>
<feature type="domain" description="Myb/SANT-like DNA-binding" evidence="2">
    <location>
        <begin position="3"/>
        <end position="78"/>
    </location>
</feature>
<dbReference type="PANTHER" id="PTHR23098:SF23">
    <property type="entry name" value="MYB-RELATED TRANSCRIPTION FACTOR, PARTNER OF PROFILIN-LIKE ISOFORM X2-RELATED"/>
    <property type="match status" value="1"/>
</dbReference>
<accession>A0AAE1D527</accession>
<sequence length="236" mass="25980">MARKDNFTELEISVLIEEFSLNKEALQSRQKNSVTNKLKAGIWRKITERINAVGGGRRTTQELKKKIRKLLSQARQDVSARKIIRTGGGPPQKEGAYTAVLEEAIGMEKSDLIRGIDGGCDADDGSIFGQDRISFSFPSPSSNAKVLDESCAYDISMDNIDGKYSRRYKKAQEGSVRLRKALQGSVRLRKALQGSARLIENTTSSGTVDQIASEADSQQAPKRQKLFCSTPVSANH</sequence>
<evidence type="ECO:0000313" key="3">
    <source>
        <dbReference type="EMBL" id="KAK3756763.1"/>
    </source>
</evidence>
<evidence type="ECO:0000313" key="4">
    <source>
        <dbReference type="Proteomes" id="UP001283361"/>
    </source>
</evidence>
<gene>
    <name evidence="3" type="ORF">RRG08_019255</name>
</gene>
<feature type="compositionally biased region" description="Polar residues" evidence="1">
    <location>
        <begin position="207"/>
        <end position="221"/>
    </location>
</feature>
<proteinExistence type="predicted"/>
<dbReference type="GO" id="GO:0005634">
    <property type="term" value="C:nucleus"/>
    <property type="evidence" value="ECO:0007669"/>
    <property type="project" value="TreeGrafter"/>
</dbReference>